<feature type="compositionally biased region" description="Low complexity" evidence="1">
    <location>
        <begin position="43"/>
        <end position="58"/>
    </location>
</feature>
<dbReference type="AlphaFoldDB" id="A0A7C9PNV3"/>
<proteinExistence type="predicted"/>
<dbReference type="RefSeq" id="WP_163473951.1">
    <property type="nucleotide sequence ID" value="NZ_JAAGWZ010000003.1"/>
</dbReference>
<comment type="caution">
    <text evidence="3">The sequence shown here is derived from an EMBL/GenBank/DDBJ whole genome shotgun (WGS) entry which is preliminary data.</text>
</comment>
<accession>A0A7C9PNV3</accession>
<evidence type="ECO:0000313" key="4">
    <source>
        <dbReference type="Proteomes" id="UP000479756"/>
    </source>
</evidence>
<evidence type="ECO:0000256" key="1">
    <source>
        <dbReference type="SAM" id="MobiDB-lite"/>
    </source>
</evidence>
<protein>
    <submittedName>
        <fullName evidence="3">Uncharacterized protein</fullName>
    </submittedName>
</protein>
<evidence type="ECO:0000256" key="2">
    <source>
        <dbReference type="SAM" id="Phobius"/>
    </source>
</evidence>
<reference evidence="3 4" key="1">
    <citation type="journal article" date="2014" name="Int. J. Syst. Evol. Microbiol.">
        <title>Description of Galbitalea soli gen. nov., sp. nov., and Frondihabitans sucicola sp. nov.</title>
        <authorList>
            <person name="Kim S.J."/>
            <person name="Lim J.M."/>
            <person name="Ahn J.H."/>
            <person name="Weon H.Y."/>
            <person name="Hamada M."/>
            <person name="Suzuki K."/>
            <person name="Ahn T.Y."/>
            <person name="Kwon S.W."/>
        </authorList>
    </citation>
    <scope>NUCLEOTIDE SEQUENCE [LARGE SCALE GENOMIC DNA]</scope>
    <source>
        <strain evidence="3 4">NBRC 108727</strain>
    </source>
</reference>
<organism evidence="3 4">
    <name type="scientific">Galbitalea soli</name>
    <dbReference type="NCBI Taxonomy" id="1268042"/>
    <lineage>
        <taxon>Bacteria</taxon>
        <taxon>Bacillati</taxon>
        <taxon>Actinomycetota</taxon>
        <taxon>Actinomycetes</taxon>
        <taxon>Micrococcales</taxon>
        <taxon>Microbacteriaceae</taxon>
        <taxon>Galbitalea</taxon>
    </lineage>
</organism>
<keyword evidence="2" id="KW-0812">Transmembrane</keyword>
<sequence length="94" mass="9550">MRPEDSDDPQARAADRRDNRRALAVALAAVLVVGVAGAALLSQQAGPHVAAPAPTPHTSLAPGRQLPTAPFHGDGDADTGTDTPLTTTPPTPSR</sequence>
<dbReference type="Proteomes" id="UP000479756">
    <property type="component" value="Unassembled WGS sequence"/>
</dbReference>
<evidence type="ECO:0000313" key="3">
    <source>
        <dbReference type="EMBL" id="NEM91890.1"/>
    </source>
</evidence>
<feature type="region of interest" description="Disordered" evidence="1">
    <location>
        <begin position="43"/>
        <end position="94"/>
    </location>
</feature>
<keyword evidence="4" id="KW-1185">Reference proteome</keyword>
<feature type="transmembrane region" description="Helical" evidence="2">
    <location>
        <begin position="21"/>
        <end position="41"/>
    </location>
</feature>
<keyword evidence="2" id="KW-0472">Membrane</keyword>
<keyword evidence="2" id="KW-1133">Transmembrane helix</keyword>
<name>A0A7C9PNV3_9MICO</name>
<dbReference type="EMBL" id="JAAGWZ010000003">
    <property type="protein sequence ID" value="NEM91890.1"/>
    <property type="molecule type" value="Genomic_DNA"/>
</dbReference>
<gene>
    <name evidence="3" type="ORF">G3T37_11040</name>
</gene>